<dbReference type="Proteomes" id="UP000199239">
    <property type="component" value="Unassembled WGS sequence"/>
</dbReference>
<keyword evidence="3" id="KW-1185">Reference proteome</keyword>
<dbReference type="RefSeq" id="WP_093916138.1">
    <property type="nucleotide sequence ID" value="NZ_FPAJ01000003.1"/>
</dbReference>
<gene>
    <name evidence="2" type="ORF">SAMN04488040_1901</name>
</gene>
<dbReference type="STRING" id="394264.SAMN04488040_1901"/>
<proteinExistence type="predicted"/>
<feature type="transmembrane region" description="Helical" evidence="1">
    <location>
        <begin position="32"/>
        <end position="53"/>
    </location>
</feature>
<dbReference type="AlphaFoldDB" id="A0A1I6SVZ5"/>
<dbReference type="EMBL" id="FPAJ01000003">
    <property type="protein sequence ID" value="SFS81144.1"/>
    <property type="molecule type" value="Genomic_DNA"/>
</dbReference>
<reference evidence="3" key="1">
    <citation type="submission" date="2016-10" db="EMBL/GenBank/DDBJ databases">
        <authorList>
            <person name="Varghese N."/>
            <person name="Submissions S."/>
        </authorList>
    </citation>
    <scope>NUCLEOTIDE SEQUENCE [LARGE SCALE GENOMIC DNA]</scope>
    <source>
        <strain evidence="3">DSM 23422</strain>
    </source>
</reference>
<evidence type="ECO:0000256" key="1">
    <source>
        <dbReference type="SAM" id="Phobius"/>
    </source>
</evidence>
<sequence length="122" mass="12951">MTDQAMSEAAMLISLRDITLPVEAAGRSVADIVVTVGLAGVLALIIAGVLRLFSMRRPAAGSDLRAQILAIADMPDDARRVALLHLFREAQPERYAAIKGALYQPEGGVDIATLEAEVARLV</sequence>
<evidence type="ECO:0000313" key="2">
    <source>
        <dbReference type="EMBL" id="SFS81144.1"/>
    </source>
</evidence>
<keyword evidence="1" id="KW-0812">Transmembrane</keyword>
<name>A0A1I6SVZ5_9RHOB</name>
<accession>A0A1I6SVZ5</accession>
<dbReference type="OrthoDB" id="7875917at2"/>
<protein>
    <submittedName>
        <fullName evidence="2">Uncharacterized protein</fullName>
    </submittedName>
</protein>
<keyword evidence="1" id="KW-1133">Transmembrane helix</keyword>
<evidence type="ECO:0000313" key="3">
    <source>
        <dbReference type="Proteomes" id="UP000199239"/>
    </source>
</evidence>
<organism evidence="2 3">
    <name type="scientific">Sulfitobacter marinus</name>
    <dbReference type="NCBI Taxonomy" id="394264"/>
    <lineage>
        <taxon>Bacteria</taxon>
        <taxon>Pseudomonadati</taxon>
        <taxon>Pseudomonadota</taxon>
        <taxon>Alphaproteobacteria</taxon>
        <taxon>Rhodobacterales</taxon>
        <taxon>Roseobacteraceae</taxon>
        <taxon>Sulfitobacter</taxon>
    </lineage>
</organism>
<keyword evidence="1" id="KW-0472">Membrane</keyword>